<keyword evidence="2" id="KW-0479">Metal-binding</keyword>
<dbReference type="PANTHER" id="PTHR42738:SF7">
    <property type="entry name" value="HYDROXYMETHYLGLUTARYL-COA LYASE"/>
    <property type="match status" value="1"/>
</dbReference>
<dbReference type="EMBL" id="CP012403">
    <property type="protein sequence ID" value="ALG73633.1"/>
    <property type="molecule type" value="Genomic_DNA"/>
</dbReference>
<gene>
    <name evidence="5" type="ORF">AL072_21935</name>
</gene>
<evidence type="ECO:0000256" key="2">
    <source>
        <dbReference type="ARBA" id="ARBA00022723"/>
    </source>
</evidence>
<accession>A0AAC8W206</accession>
<dbReference type="Gene3D" id="3.20.20.70">
    <property type="entry name" value="Aldolase class I"/>
    <property type="match status" value="1"/>
</dbReference>
<organism evidence="5 6">
    <name type="scientific">Azospirillum thiophilum</name>
    <dbReference type="NCBI Taxonomy" id="528244"/>
    <lineage>
        <taxon>Bacteria</taxon>
        <taxon>Pseudomonadati</taxon>
        <taxon>Pseudomonadota</taxon>
        <taxon>Alphaproteobacteria</taxon>
        <taxon>Rhodospirillales</taxon>
        <taxon>Azospirillaceae</taxon>
        <taxon>Azospirillum</taxon>
    </lineage>
</organism>
<dbReference type="AlphaFoldDB" id="A0AAC8W206"/>
<dbReference type="GO" id="GO:0006552">
    <property type="term" value="P:L-leucine catabolic process"/>
    <property type="evidence" value="ECO:0007669"/>
    <property type="project" value="TreeGrafter"/>
</dbReference>
<dbReference type="PROSITE" id="PS50991">
    <property type="entry name" value="PYR_CT"/>
    <property type="match status" value="1"/>
</dbReference>
<keyword evidence="3 5" id="KW-0456">Lyase</keyword>
<dbReference type="FunFam" id="3.20.20.70:FF:000071">
    <property type="entry name" value="Hydroxymethylglutaryl-CoA lyase"/>
    <property type="match status" value="1"/>
</dbReference>
<dbReference type="KEGG" id="ati:AL072_21935"/>
<evidence type="ECO:0000313" key="5">
    <source>
        <dbReference type="EMBL" id="ALG73633.1"/>
    </source>
</evidence>
<dbReference type="CDD" id="cd07938">
    <property type="entry name" value="DRE_TIM_HMGL"/>
    <property type="match status" value="1"/>
</dbReference>
<evidence type="ECO:0000256" key="3">
    <source>
        <dbReference type="ARBA" id="ARBA00023239"/>
    </source>
</evidence>
<dbReference type="PANTHER" id="PTHR42738">
    <property type="entry name" value="HYDROXYMETHYLGLUTARYL-COA LYASE"/>
    <property type="match status" value="1"/>
</dbReference>
<reference evidence="6" key="1">
    <citation type="submission" date="2015-12" db="EMBL/GenBank/DDBJ databases">
        <title>Complete Genome Sequence of Azospirillum thiophilum BV-S.</title>
        <authorList>
            <person name="Fomenkov A."/>
            <person name="Vincze T."/>
            <person name="Grabovich M."/>
            <person name="Dubinina G."/>
            <person name="Orlova M."/>
            <person name="Belousova E."/>
            <person name="Roberts R.J."/>
        </authorList>
    </citation>
    <scope>NUCLEOTIDE SEQUENCE [LARGE SCALE GENOMIC DNA]</scope>
    <source>
        <strain evidence="6">BV-S</strain>
    </source>
</reference>
<reference evidence="5 6" key="2">
    <citation type="journal article" date="2016" name="Genome Announc.">
        <title>Complete Genome Sequence of a Strain of Azospirillum thiophilum Isolated from a Sulfide Spring.</title>
        <authorList>
            <person name="Fomenkov A."/>
            <person name="Vincze T."/>
            <person name="Grabovich M."/>
            <person name="Anton B.P."/>
            <person name="Dubinina G."/>
            <person name="Orlova M."/>
            <person name="Belousova E."/>
            <person name="Roberts R.J."/>
        </authorList>
    </citation>
    <scope>NUCLEOTIDE SEQUENCE [LARGE SCALE GENOMIC DNA]</scope>
    <source>
        <strain evidence="5 6">BV-S</strain>
    </source>
</reference>
<proteinExistence type="inferred from homology"/>
<dbReference type="NCBIfam" id="NF004283">
    <property type="entry name" value="PRK05692.1"/>
    <property type="match status" value="1"/>
</dbReference>
<dbReference type="InterPro" id="IPR043594">
    <property type="entry name" value="HMGL"/>
</dbReference>
<evidence type="ECO:0000313" key="6">
    <source>
        <dbReference type="Proteomes" id="UP000069935"/>
    </source>
</evidence>
<dbReference type="Pfam" id="PF00682">
    <property type="entry name" value="HMGL-like"/>
    <property type="match status" value="1"/>
</dbReference>
<dbReference type="GO" id="GO:0004419">
    <property type="term" value="F:hydroxymethylglutaryl-CoA lyase activity"/>
    <property type="evidence" value="ECO:0007669"/>
    <property type="project" value="TreeGrafter"/>
</dbReference>
<comment type="similarity">
    <text evidence="1">Belongs to the HMG-CoA lyase family.</text>
</comment>
<dbReference type="GO" id="GO:0046872">
    <property type="term" value="F:metal ion binding"/>
    <property type="evidence" value="ECO:0007669"/>
    <property type="project" value="UniProtKB-KW"/>
</dbReference>
<sequence>MDQLLLTEVAPRDGLQNQPVRIATADKLDLLSRLAAAGLTRIEAASFASPRAVPQMADAEEVVAGARHLDGVALSALTMNLRGLERALACGTPQVATVVAATGQMNLRNINMTLDQATAVAMDVIGRAMQAGCGVRAYVAVAFECPFEGPVDPGIVVRLAERFAAMGVDEVVIADTIGAAGPAQVTGLLRALLSSLPAERIGMHFHDTRGFGVANAHAAIEAGIRRLDASAGGIGGCPFAPGAAGNVATEDLVLLAETSGLATGVDLHALVGAVDFAGGLLGRELGGRAMPWLRRRFASAARDGR</sequence>
<keyword evidence="6" id="KW-1185">Reference proteome</keyword>
<dbReference type="GO" id="GO:0046951">
    <property type="term" value="P:ketone body biosynthetic process"/>
    <property type="evidence" value="ECO:0007669"/>
    <property type="project" value="TreeGrafter"/>
</dbReference>
<dbReference type="InterPro" id="IPR000891">
    <property type="entry name" value="PYR_CT"/>
</dbReference>
<feature type="domain" description="Pyruvate carboxyltransferase" evidence="4">
    <location>
        <begin position="4"/>
        <end position="271"/>
    </location>
</feature>
<dbReference type="InterPro" id="IPR013785">
    <property type="entry name" value="Aldolase_TIM"/>
</dbReference>
<dbReference type="Proteomes" id="UP000069935">
    <property type="component" value="Chromosome 3"/>
</dbReference>
<protein>
    <submittedName>
        <fullName evidence="5">Hydroxymethylglutaryl-CoA lyase</fullName>
    </submittedName>
</protein>
<evidence type="ECO:0000256" key="1">
    <source>
        <dbReference type="ARBA" id="ARBA00009405"/>
    </source>
</evidence>
<evidence type="ECO:0000259" key="4">
    <source>
        <dbReference type="PROSITE" id="PS50991"/>
    </source>
</evidence>
<dbReference type="SUPFAM" id="SSF51569">
    <property type="entry name" value="Aldolase"/>
    <property type="match status" value="1"/>
</dbReference>
<dbReference type="RefSeq" id="WP_045584311.1">
    <property type="nucleotide sequence ID" value="NZ_CP012403.1"/>
</dbReference>
<name>A0AAC8W206_9PROT</name>